<dbReference type="PANTHER" id="PTHR30427:SF1">
    <property type="entry name" value="TRANSCRIPTIONAL ACTIVATOR PROTEIN LYSR"/>
    <property type="match status" value="1"/>
</dbReference>
<dbReference type="PANTHER" id="PTHR30427">
    <property type="entry name" value="TRANSCRIPTIONAL ACTIVATOR PROTEIN LYSR"/>
    <property type="match status" value="1"/>
</dbReference>
<dbReference type="InterPro" id="IPR005119">
    <property type="entry name" value="LysR_subst-bd"/>
</dbReference>
<dbReference type="FunFam" id="1.10.10.10:FF:000001">
    <property type="entry name" value="LysR family transcriptional regulator"/>
    <property type="match status" value="1"/>
</dbReference>
<evidence type="ECO:0000313" key="6">
    <source>
        <dbReference type="EMBL" id="PBD20284.1"/>
    </source>
</evidence>
<dbReference type="Pfam" id="PF03466">
    <property type="entry name" value="LysR_substrate"/>
    <property type="match status" value="1"/>
</dbReference>
<proteinExistence type="inferred from homology"/>
<dbReference type="Gene3D" id="3.40.190.290">
    <property type="match status" value="1"/>
</dbReference>
<evidence type="ECO:0000259" key="5">
    <source>
        <dbReference type="PROSITE" id="PS50931"/>
    </source>
</evidence>
<evidence type="ECO:0000256" key="2">
    <source>
        <dbReference type="ARBA" id="ARBA00023015"/>
    </source>
</evidence>
<dbReference type="InterPro" id="IPR000847">
    <property type="entry name" value="LysR_HTH_N"/>
</dbReference>
<evidence type="ECO:0000256" key="1">
    <source>
        <dbReference type="ARBA" id="ARBA00009437"/>
    </source>
</evidence>
<reference evidence="6" key="1">
    <citation type="submission" date="2017-09" db="EMBL/GenBank/DDBJ databases">
        <title>Yangia sp. SAOS 153D whole genome sequencing.</title>
        <authorList>
            <person name="Verma A."/>
            <person name="Krishnamurthi S."/>
        </authorList>
    </citation>
    <scope>NUCLEOTIDE SEQUENCE [LARGE SCALE GENOMIC DNA]</scope>
    <source>
        <strain evidence="6">SAOS 153D</strain>
    </source>
</reference>
<keyword evidence="4" id="KW-0804">Transcription</keyword>
<comment type="similarity">
    <text evidence="1">Belongs to the LysR transcriptional regulatory family.</text>
</comment>
<protein>
    <submittedName>
        <fullName evidence="6">LysR family transcriptional regulator</fullName>
    </submittedName>
</protein>
<accession>A0A2A3K0J0</accession>
<feature type="domain" description="HTH lysR-type" evidence="5">
    <location>
        <begin position="1"/>
        <end position="58"/>
    </location>
</feature>
<dbReference type="InterPro" id="IPR036388">
    <property type="entry name" value="WH-like_DNA-bd_sf"/>
</dbReference>
<keyword evidence="3" id="KW-0238">DNA-binding</keyword>
<sequence>MNLRALHAFSAVISEGSVTGAAKAMNLSQPAVSRLISVLEAELKLKLFRREGRSLSLTDHGQEFAREAGRILAGVRELPAIAEEIRNRRSKIFRVVSMPRTSLSVVAPAIARFSEAHPDVKVSLDVRSRRELESWIAGREYDMSFGNVPISVATATSVPLARAALEVLMPVGHPLAAKGEVTLQDLTSYVLIQNHPGQMLRRQTDVLFDTQGIRIEHEILATTSGMAQQLVAEGAGLTILDRLSTFATDDRVVTSRPLLPQTWVKFGIIRHRDDEPNPLVDLLTEFLRNRIRECAQLCAASGSIVSIERGAEVPNSMP</sequence>
<dbReference type="EMBL" id="NTHN01000061">
    <property type="protein sequence ID" value="PBD20284.1"/>
    <property type="molecule type" value="Genomic_DNA"/>
</dbReference>
<dbReference type="AlphaFoldDB" id="A0A2A3K0J0"/>
<organism evidence="6">
    <name type="scientific">Alloyangia mangrovi</name>
    <dbReference type="NCBI Taxonomy" id="1779329"/>
    <lineage>
        <taxon>Bacteria</taxon>
        <taxon>Pseudomonadati</taxon>
        <taxon>Pseudomonadota</taxon>
        <taxon>Alphaproteobacteria</taxon>
        <taxon>Rhodobacterales</taxon>
        <taxon>Roseobacteraceae</taxon>
        <taxon>Alloyangia</taxon>
    </lineage>
</organism>
<gene>
    <name evidence="6" type="ORF">CLG85_04945</name>
</gene>
<dbReference type="GO" id="GO:0043565">
    <property type="term" value="F:sequence-specific DNA binding"/>
    <property type="evidence" value="ECO:0007669"/>
    <property type="project" value="TreeGrafter"/>
</dbReference>
<dbReference type="GO" id="GO:0003700">
    <property type="term" value="F:DNA-binding transcription factor activity"/>
    <property type="evidence" value="ECO:0007669"/>
    <property type="project" value="InterPro"/>
</dbReference>
<evidence type="ECO:0000256" key="4">
    <source>
        <dbReference type="ARBA" id="ARBA00023163"/>
    </source>
</evidence>
<dbReference type="OrthoDB" id="9811588at2"/>
<dbReference type="PRINTS" id="PR00039">
    <property type="entry name" value="HTHLYSR"/>
</dbReference>
<dbReference type="Pfam" id="PF00126">
    <property type="entry name" value="HTH_1"/>
    <property type="match status" value="1"/>
</dbReference>
<dbReference type="GO" id="GO:0010628">
    <property type="term" value="P:positive regulation of gene expression"/>
    <property type="evidence" value="ECO:0007669"/>
    <property type="project" value="TreeGrafter"/>
</dbReference>
<evidence type="ECO:0000256" key="3">
    <source>
        <dbReference type="ARBA" id="ARBA00023125"/>
    </source>
</evidence>
<dbReference type="InterPro" id="IPR036390">
    <property type="entry name" value="WH_DNA-bd_sf"/>
</dbReference>
<comment type="caution">
    <text evidence="6">The sequence shown here is derived from an EMBL/GenBank/DDBJ whole genome shotgun (WGS) entry which is preliminary data.</text>
</comment>
<keyword evidence="2" id="KW-0805">Transcription regulation</keyword>
<dbReference type="Gene3D" id="1.10.10.10">
    <property type="entry name" value="Winged helix-like DNA-binding domain superfamily/Winged helix DNA-binding domain"/>
    <property type="match status" value="1"/>
</dbReference>
<name>A0A2A3K0J0_9RHOB</name>
<dbReference type="SUPFAM" id="SSF53850">
    <property type="entry name" value="Periplasmic binding protein-like II"/>
    <property type="match status" value="1"/>
</dbReference>
<dbReference type="PROSITE" id="PS50931">
    <property type="entry name" value="HTH_LYSR"/>
    <property type="match status" value="1"/>
</dbReference>
<dbReference type="SUPFAM" id="SSF46785">
    <property type="entry name" value="Winged helix' DNA-binding domain"/>
    <property type="match status" value="1"/>
</dbReference>